<dbReference type="Gene3D" id="1.20.1050.10">
    <property type="match status" value="1"/>
</dbReference>
<evidence type="ECO:0000313" key="4">
    <source>
        <dbReference type="Proteomes" id="UP000311382"/>
    </source>
</evidence>
<dbReference type="PANTHER" id="PTHR43968">
    <property type="match status" value="1"/>
</dbReference>
<dbReference type="CDD" id="cd00299">
    <property type="entry name" value="GST_C_family"/>
    <property type="match status" value="1"/>
</dbReference>
<dbReference type="AlphaFoldDB" id="A0A5C5FQM2"/>
<keyword evidence="4" id="KW-1185">Reference proteome</keyword>
<proteinExistence type="predicted"/>
<accession>A0A5C5FQM2</accession>
<dbReference type="InterPro" id="IPR050983">
    <property type="entry name" value="GST_Omega/HSP26"/>
</dbReference>
<dbReference type="InterPro" id="IPR040079">
    <property type="entry name" value="Glutathione_S-Trfase"/>
</dbReference>
<dbReference type="SUPFAM" id="SSF52833">
    <property type="entry name" value="Thioredoxin-like"/>
    <property type="match status" value="1"/>
</dbReference>
<dbReference type="PANTHER" id="PTHR43968:SF6">
    <property type="entry name" value="GLUTATHIONE S-TRANSFERASE OMEGA"/>
    <property type="match status" value="1"/>
</dbReference>
<dbReference type="SFLD" id="SFLDG00358">
    <property type="entry name" value="Main_(cytGST)"/>
    <property type="match status" value="1"/>
</dbReference>
<dbReference type="EMBL" id="SOZI01000109">
    <property type="protein sequence ID" value="TNY19090.1"/>
    <property type="molecule type" value="Genomic_DNA"/>
</dbReference>
<name>A0A5C5FQM2_9BASI</name>
<feature type="domain" description="GST C-terminal" evidence="2">
    <location>
        <begin position="100"/>
        <end position="233"/>
    </location>
</feature>
<dbReference type="OrthoDB" id="202840at2759"/>
<dbReference type="STRING" id="5288.A0A5C5FQM2"/>
<dbReference type="Gene3D" id="3.40.30.10">
    <property type="entry name" value="Glutaredoxin"/>
    <property type="match status" value="1"/>
</dbReference>
<evidence type="ECO:0000259" key="2">
    <source>
        <dbReference type="PROSITE" id="PS50405"/>
    </source>
</evidence>
<organism evidence="3 4">
    <name type="scientific">Rhodotorula diobovata</name>
    <dbReference type="NCBI Taxonomy" id="5288"/>
    <lineage>
        <taxon>Eukaryota</taxon>
        <taxon>Fungi</taxon>
        <taxon>Dikarya</taxon>
        <taxon>Basidiomycota</taxon>
        <taxon>Pucciniomycotina</taxon>
        <taxon>Microbotryomycetes</taxon>
        <taxon>Sporidiobolales</taxon>
        <taxon>Sporidiobolaceae</taxon>
        <taxon>Rhodotorula</taxon>
    </lineage>
</organism>
<reference evidence="3 4" key="1">
    <citation type="submission" date="2019-03" db="EMBL/GenBank/DDBJ databases">
        <title>Rhodosporidium diobovatum UCD-FST 08-225 genome sequencing, assembly, and annotation.</title>
        <authorList>
            <person name="Fakankun I.U."/>
            <person name="Fristensky B."/>
            <person name="Levin D.B."/>
        </authorList>
    </citation>
    <scope>NUCLEOTIDE SEQUENCE [LARGE SCALE GENOMIC DNA]</scope>
    <source>
        <strain evidence="3 4">UCD-FST 08-225</strain>
    </source>
</reference>
<dbReference type="Pfam" id="PF13409">
    <property type="entry name" value="GST_N_2"/>
    <property type="match status" value="1"/>
</dbReference>
<evidence type="ECO:0000313" key="3">
    <source>
        <dbReference type="EMBL" id="TNY19090.1"/>
    </source>
</evidence>
<dbReference type="SUPFAM" id="SSF47616">
    <property type="entry name" value="GST C-terminal domain-like"/>
    <property type="match status" value="1"/>
</dbReference>
<dbReference type="InterPro" id="IPR010987">
    <property type="entry name" value="Glutathione-S-Trfase_C-like"/>
</dbReference>
<protein>
    <recommendedName>
        <fullName evidence="5">Glutathione S-transferase</fullName>
    </recommendedName>
</protein>
<dbReference type="GO" id="GO:0005737">
    <property type="term" value="C:cytoplasm"/>
    <property type="evidence" value="ECO:0007669"/>
    <property type="project" value="TreeGrafter"/>
</dbReference>
<dbReference type="PROSITE" id="PS50404">
    <property type="entry name" value="GST_NTER"/>
    <property type="match status" value="1"/>
</dbReference>
<dbReference type="PROSITE" id="PS50405">
    <property type="entry name" value="GST_CTER"/>
    <property type="match status" value="1"/>
</dbReference>
<dbReference type="CDD" id="cd00570">
    <property type="entry name" value="GST_N_family"/>
    <property type="match status" value="1"/>
</dbReference>
<feature type="domain" description="GST N-terminal" evidence="1">
    <location>
        <begin position="4"/>
        <end position="95"/>
    </location>
</feature>
<sequence>MPVPELTIFAAHECPWSQRVTLALCEVGAYANDQVKHIEMDLAKIPFWFAMKINPAGQVPVLTVGNEADHESGFINLPESGVILELVAELFPESALSPEDPFMRAKARHFAPRFVDIVMDPWNRLLKEGDLEAGAALLAGLDEIQSLLARHSGVFLLGDTLTFGDLAVAPFLGRIFVLGKAGLMAGEAYATLATDAKYAPIRAYHAALTSRTSWRDTFDEVYIVEKARAQLAA</sequence>
<comment type="caution">
    <text evidence="3">The sequence shown here is derived from an EMBL/GenBank/DDBJ whole genome shotgun (WGS) entry which is preliminary data.</text>
</comment>
<dbReference type="InterPro" id="IPR036249">
    <property type="entry name" value="Thioredoxin-like_sf"/>
</dbReference>
<dbReference type="Proteomes" id="UP000311382">
    <property type="component" value="Unassembled WGS sequence"/>
</dbReference>
<gene>
    <name evidence="3" type="ORF">DMC30DRAFT_19672</name>
</gene>
<dbReference type="SFLD" id="SFLDS00019">
    <property type="entry name" value="Glutathione_Transferase_(cytos"/>
    <property type="match status" value="1"/>
</dbReference>
<dbReference type="Pfam" id="PF13410">
    <property type="entry name" value="GST_C_2"/>
    <property type="match status" value="1"/>
</dbReference>
<dbReference type="InterPro" id="IPR004045">
    <property type="entry name" value="Glutathione_S-Trfase_N"/>
</dbReference>
<evidence type="ECO:0008006" key="5">
    <source>
        <dbReference type="Google" id="ProtNLM"/>
    </source>
</evidence>
<dbReference type="InterPro" id="IPR036282">
    <property type="entry name" value="Glutathione-S-Trfase_C_sf"/>
</dbReference>
<evidence type="ECO:0000259" key="1">
    <source>
        <dbReference type="PROSITE" id="PS50404"/>
    </source>
</evidence>